<gene>
    <name evidence="1" type="ORF">M5D96_010693</name>
</gene>
<dbReference type="AlphaFoldDB" id="A0A9P9YGH3"/>
<dbReference type="Proteomes" id="UP001059596">
    <property type="component" value="Unassembled WGS sequence"/>
</dbReference>
<accession>A0A9P9YGH3</accession>
<name>A0A9P9YGH3_9MUSC</name>
<protein>
    <submittedName>
        <fullName evidence="1">Uncharacterized protein</fullName>
    </submittedName>
</protein>
<proteinExistence type="predicted"/>
<sequence>MPALLCVGYLQCGTCQCVCAYCRFIVFLSASAADLLLLCRLGLSLYSGAQCNYIRWSHQLCRGRPLIEIHMYIVVASMHVAKYILIKSK</sequence>
<evidence type="ECO:0000313" key="2">
    <source>
        <dbReference type="Proteomes" id="UP001059596"/>
    </source>
</evidence>
<comment type="caution">
    <text evidence="1">The sequence shown here is derived from an EMBL/GenBank/DDBJ whole genome shotgun (WGS) entry which is preliminary data.</text>
</comment>
<reference evidence="1" key="1">
    <citation type="journal article" date="2023" name="Genome Biol. Evol.">
        <title>Long-read-based Genome Assembly of Drosophila gunungcola Reveals Fewer Chemosensory Genes in Flower-breeding Species.</title>
        <authorList>
            <person name="Negi A."/>
            <person name="Liao B.Y."/>
            <person name="Yeh S.D."/>
        </authorList>
    </citation>
    <scope>NUCLEOTIDE SEQUENCE</scope>
    <source>
        <strain evidence="1">Sukarami</strain>
    </source>
</reference>
<organism evidence="1 2">
    <name type="scientific">Drosophila gunungcola</name>
    <name type="common">fruit fly</name>
    <dbReference type="NCBI Taxonomy" id="103775"/>
    <lineage>
        <taxon>Eukaryota</taxon>
        <taxon>Metazoa</taxon>
        <taxon>Ecdysozoa</taxon>
        <taxon>Arthropoda</taxon>
        <taxon>Hexapoda</taxon>
        <taxon>Insecta</taxon>
        <taxon>Pterygota</taxon>
        <taxon>Neoptera</taxon>
        <taxon>Endopterygota</taxon>
        <taxon>Diptera</taxon>
        <taxon>Brachycera</taxon>
        <taxon>Muscomorpha</taxon>
        <taxon>Ephydroidea</taxon>
        <taxon>Drosophilidae</taxon>
        <taxon>Drosophila</taxon>
        <taxon>Sophophora</taxon>
    </lineage>
</organism>
<keyword evidence="2" id="KW-1185">Reference proteome</keyword>
<evidence type="ECO:0000313" key="1">
    <source>
        <dbReference type="EMBL" id="KAI8036534.1"/>
    </source>
</evidence>
<dbReference type="EMBL" id="JAMKOV010000018">
    <property type="protein sequence ID" value="KAI8036534.1"/>
    <property type="molecule type" value="Genomic_DNA"/>
</dbReference>
<feature type="non-terminal residue" evidence="1">
    <location>
        <position position="89"/>
    </location>
</feature>